<feature type="compositionally biased region" description="Polar residues" evidence="1">
    <location>
        <begin position="206"/>
        <end position="231"/>
    </location>
</feature>
<sequence length="244" mass="26591">MSGTLANSGRSSAPTLRSEGSMTWSRPGTSVVSESRPHLLQFAITYESSNDRSGREEEYWVDEGEDGQLITLAELSQGTESQKTVAALLNGKLADRVSHRPPTYQEAIVEPDGTGRFYRGQRGRIGFQKPDGSFTSWGVGSKAGLIDKGQEEYRVDYTDPSGRTSSSKGTLDELSRSGKEPFRREAAEMIKRWQELEPHSKKRPTSESSNAALETESSTRSTSFGGTAISDESGSSLVLARSIL</sequence>
<evidence type="ECO:0008006" key="4">
    <source>
        <dbReference type="Google" id="ProtNLM"/>
    </source>
</evidence>
<dbReference type="EMBL" id="JBCAWK010000003">
    <property type="protein sequence ID" value="KAK8864296.1"/>
    <property type="molecule type" value="Genomic_DNA"/>
</dbReference>
<dbReference type="AlphaFoldDB" id="A0AAW0Z2G5"/>
<protein>
    <recommendedName>
        <fullName evidence="4">CAP-Gly domain-containing protein</fullName>
    </recommendedName>
</protein>
<feature type="compositionally biased region" description="Basic and acidic residues" evidence="1">
    <location>
        <begin position="170"/>
        <end position="199"/>
    </location>
</feature>
<keyword evidence="3" id="KW-1185">Reference proteome</keyword>
<feature type="compositionally biased region" description="Basic and acidic residues" evidence="1">
    <location>
        <begin position="148"/>
        <end position="157"/>
    </location>
</feature>
<feature type="region of interest" description="Disordered" evidence="1">
    <location>
        <begin position="148"/>
        <end position="231"/>
    </location>
</feature>
<evidence type="ECO:0000256" key="1">
    <source>
        <dbReference type="SAM" id="MobiDB-lite"/>
    </source>
</evidence>
<gene>
    <name evidence="2" type="ORF">IAR55_001542</name>
</gene>
<proteinExistence type="predicted"/>
<feature type="region of interest" description="Disordered" evidence="1">
    <location>
        <begin position="1"/>
        <end position="31"/>
    </location>
</feature>
<dbReference type="GeneID" id="92178801"/>
<reference evidence="2 3" key="1">
    <citation type="journal article" date="2024" name="bioRxiv">
        <title>Comparative genomics of Cryptococcus and Kwoniella reveals pathogenesis evolution and contrasting karyotype dynamics via intercentromeric recombination or chromosome fusion.</title>
        <authorList>
            <person name="Coelho M.A."/>
            <person name="David-Palma M."/>
            <person name="Shea T."/>
            <person name="Bowers K."/>
            <person name="McGinley-Smith S."/>
            <person name="Mohammad A.W."/>
            <person name="Gnirke A."/>
            <person name="Yurkov A.M."/>
            <person name="Nowrousian M."/>
            <person name="Sun S."/>
            <person name="Cuomo C.A."/>
            <person name="Heitman J."/>
        </authorList>
    </citation>
    <scope>NUCLEOTIDE SEQUENCE [LARGE SCALE GENOMIC DNA]</scope>
    <source>
        <strain evidence="2 3">CBS 13917</strain>
    </source>
</reference>
<dbReference type="Proteomes" id="UP001388673">
    <property type="component" value="Unassembled WGS sequence"/>
</dbReference>
<dbReference type="KEGG" id="kne:92178801"/>
<accession>A0AAW0Z2G5</accession>
<evidence type="ECO:0000313" key="2">
    <source>
        <dbReference type="EMBL" id="KAK8864296.1"/>
    </source>
</evidence>
<evidence type="ECO:0000313" key="3">
    <source>
        <dbReference type="Proteomes" id="UP001388673"/>
    </source>
</evidence>
<organism evidence="2 3">
    <name type="scientific">Kwoniella newhampshirensis</name>
    <dbReference type="NCBI Taxonomy" id="1651941"/>
    <lineage>
        <taxon>Eukaryota</taxon>
        <taxon>Fungi</taxon>
        <taxon>Dikarya</taxon>
        <taxon>Basidiomycota</taxon>
        <taxon>Agaricomycotina</taxon>
        <taxon>Tremellomycetes</taxon>
        <taxon>Tremellales</taxon>
        <taxon>Cryptococcaceae</taxon>
        <taxon>Kwoniella</taxon>
    </lineage>
</organism>
<name>A0AAW0Z2G5_9TREE</name>
<comment type="caution">
    <text evidence="2">The sequence shown here is derived from an EMBL/GenBank/DDBJ whole genome shotgun (WGS) entry which is preliminary data.</text>
</comment>
<dbReference type="RefSeq" id="XP_066804592.1">
    <property type="nucleotide sequence ID" value="XM_066944669.1"/>
</dbReference>